<feature type="transmembrane region" description="Helical" evidence="1">
    <location>
        <begin position="315"/>
        <end position="333"/>
    </location>
</feature>
<gene>
    <name evidence="2" type="ORF">NEQG_00640</name>
</gene>
<dbReference type="AlphaFoldDB" id="I3EHX4"/>
<dbReference type="VEuPathDB" id="MicrosporidiaDB:NEQG_00640"/>
<keyword evidence="1" id="KW-0472">Membrane</keyword>
<feature type="transmembrane region" description="Helical" evidence="1">
    <location>
        <begin position="339"/>
        <end position="360"/>
    </location>
</feature>
<keyword evidence="3" id="KW-1185">Reference proteome</keyword>
<evidence type="ECO:0000313" key="2">
    <source>
        <dbReference type="EMBL" id="EIJ88821.1"/>
    </source>
</evidence>
<organism evidence="2 3">
    <name type="scientific">Nematocida parisii (strain ERTm3)</name>
    <name type="common">Nematode killer fungus</name>
    <dbReference type="NCBI Taxonomy" id="935791"/>
    <lineage>
        <taxon>Eukaryota</taxon>
        <taxon>Fungi</taxon>
        <taxon>Fungi incertae sedis</taxon>
        <taxon>Microsporidia</taxon>
        <taxon>Nematocida</taxon>
    </lineage>
</organism>
<keyword evidence="1" id="KW-1133">Transmembrane helix</keyword>
<dbReference type="EMBL" id="GL870877">
    <property type="protein sequence ID" value="EIJ88821.1"/>
    <property type="molecule type" value="Genomic_DNA"/>
</dbReference>
<dbReference type="InParanoid" id="I3EHX4"/>
<feature type="transmembrane region" description="Helical" evidence="1">
    <location>
        <begin position="274"/>
        <end position="294"/>
    </location>
</feature>
<dbReference type="HOGENOM" id="CLU_752463_0_0_1"/>
<name>I3EHX4_NEMP3</name>
<protein>
    <submittedName>
        <fullName evidence="2">Uncharacterized protein</fullName>
    </submittedName>
</protein>
<accession>I3EHX4</accession>
<evidence type="ECO:0000313" key="3">
    <source>
        <dbReference type="Proteomes" id="UP000002872"/>
    </source>
</evidence>
<sequence length="368" mass="42052">MVCISSNRLCKNKSKRDNKLRIPDDPSPVHTSECMDSCSFIKSDIESAPSICQEVSDSVRRELPNESAIHEYSNITKNLENTAEYNQTRSNSENNYMKEKLVHTECEQNNYAGINSTANTQENISYTKDISSNIIINSMCSAGNRVECGSRENNTLENNGKDKNLKIGSKLEITALEEDNSHSIPEKLNISEILGMSGLLDVLGMSYYYTALEDNKTTENNNENIRESQIRNTICPIDISVLNTLKENYNMSTPDDNRVHINYNSIYYNIPKTVYNIISVCGYFCIYYGGYLLSHILSITGRVNNTFNGNKAMKYILYSAIIYLIYSVLYTVIRCIYYIIYTVYYIFDIVVVFILLFNILRRIFTGDN</sequence>
<dbReference type="OrthoDB" id="10351683at2759"/>
<dbReference type="Proteomes" id="UP000002872">
    <property type="component" value="Unassembled WGS sequence"/>
</dbReference>
<keyword evidence="1" id="KW-0812">Transmembrane</keyword>
<proteinExistence type="predicted"/>
<reference evidence="2" key="1">
    <citation type="submission" date="2011-01" db="EMBL/GenBank/DDBJ databases">
        <title>The Genome Sequence of Nematocida parisii strain ERTm3.</title>
        <authorList>
            <consortium name="The Broad Institute Genome Sequencing Platform"/>
            <consortium name="The Broad Institute Genome Sequencing Center for Infectious Disease"/>
            <person name="Cuomo C."/>
            <person name="Troemel E."/>
            <person name="Young S.K."/>
            <person name="Zeng Q."/>
            <person name="Gargeya S."/>
            <person name="Fitzgerald M."/>
            <person name="Haas B."/>
            <person name="Abouelleil A."/>
            <person name="Alvarado L."/>
            <person name="Arachchi H.M."/>
            <person name="Berlin A."/>
            <person name="Chapman S.B."/>
            <person name="Gearin G."/>
            <person name="Goldberg J."/>
            <person name="Griggs A."/>
            <person name="Gujja S."/>
            <person name="Hansen M."/>
            <person name="Heiman D."/>
            <person name="Howarth C."/>
            <person name="Larimer J."/>
            <person name="Lui A."/>
            <person name="MacDonald P.J.P."/>
            <person name="McCowen C."/>
            <person name="Montmayeur A."/>
            <person name="Murphy C."/>
            <person name="Neiman D."/>
            <person name="Pearson M."/>
            <person name="Priest M."/>
            <person name="Roberts A."/>
            <person name="Saif S."/>
            <person name="Shea T."/>
            <person name="Sisk P."/>
            <person name="Stolte C."/>
            <person name="Sykes S."/>
            <person name="Wortman J."/>
            <person name="Nusbaum C."/>
            <person name="Birren B."/>
        </authorList>
    </citation>
    <scope>NUCLEOTIDE SEQUENCE</scope>
    <source>
        <strain evidence="2">ERTm3</strain>
    </source>
</reference>
<evidence type="ECO:0000256" key="1">
    <source>
        <dbReference type="SAM" id="Phobius"/>
    </source>
</evidence>